<organism evidence="2 3">
    <name type="scientific">Tichowtungia aerotolerans</name>
    <dbReference type="NCBI Taxonomy" id="2697043"/>
    <lineage>
        <taxon>Bacteria</taxon>
        <taxon>Pseudomonadati</taxon>
        <taxon>Kiritimatiellota</taxon>
        <taxon>Tichowtungiia</taxon>
        <taxon>Tichowtungiales</taxon>
        <taxon>Tichowtungiaceae</taxon>
        <taxon>Tichowtungia</taxon>
    </lineage>
</organism>
<accession>A0A6P1M9Q5</accession>
<proteinExistence type="predicted"/>
<feature type="signal peptide" evidence="1">
    <location>
        <begin position="1"/>
        <end position="21"/>
    </location>
</feature>
<feature type="chain" id="PRO_5026828056" description="Autotransporter outer membrane beta-barrel domain-containing protein" evidence="1">
    <location>
        <begin position="22"/>
        <end position="829"/>
    </location>
</feature>
<dbReference type="EMBL" id="CP047593">
    <property type="protein sequence ID" value="QHI70772.1"/>
    <property type="molecule type" value="Genomic_DNA"/>
</dbReference>
<dbReference type="AlphaFoldDB" id="A0A6P1M9Q5"/>
<protein>
    <recommendedName>
        <fullName evidence="4">Autotransporter outer membrane beta-barrel domain-containing protein</fullName>
    </recommendedName>
</protein>
<evidence type="ECO:0008006" key="4">
    <source>
        <dbReference type="Google" id="ProtNLM"/>
    </source>
</evidence>
<gene>
    <name evidence="2" type="ORF">GT409_15430</name>
</gene>
<evidence type="ECO:0000313" key="3">
    <source>
        <dbReference type="Proteomes" id="UP000464954"/>
    </source>
</evidence>
<keyword evidence="3" id="KW-1185">Reference proteome</keyword>
<sequence>MKKWVIHIFSVLLLGAVTVQAGNNVYKGTAGDNDFNNDSNWWNSLDPTDSAFLRGDNLDANPSWAFPNLSATATVSRVVFQASVSTKSYTISGEKLTIDGNGDAQTLLIDSQAANTNVQTFANSVELVSINSANNYHIKTTGAGALVFNGTLSQGSSSAGLGIGLYAGDIEINGSVNSSGKLLKLHDEAGDGIVKFTGSGAWTGGGVVQISSGAKLLLDRDTTDSSGFVPSSVQLGGGILTLGNDEQIGNSAQVYFSVTNGGLFELDGHTESIGQLLFDRDTIYGVLNMGDGGVLRVKNQSSTATWGSLIVTNWVDGSNHIYVDGGSFSETQLAAITFDGYAAGAQVAGGELYPASLSVVSVENNVYTGLAGDNDLNNDSNWWNSLGSNDAAFFRGDNIASNPAWATPFFSSSTTLTAVKFTDESGGGAAYTFSGSDLTIDGSVVTDGQTVLIDMLNSSHTQTFSNNVELVSFNNALNSHVKTSGEGSLVFAGGLSQGDASQGIGIRLYAGDLEISGDVDGSSKLWKLSDDSGDGIMKLTGSGAWTGGGTVQVASGAELLLARDTTDSTGFAPGSVQMGGGILTLGNDEQITDSARVYYTVEDGGVFDLNGFEESVDELLFDRDTIYGVLEMGDGGVLRLVGQSSTATWGSLVVTGWESGLDHIYVDGGSFSTAQLAAITFDGYSAGAKVESGELLPAGNILGFSGWIDNYSLTGGDEAADADPDGDGVVNLYEYGFGGDPTNDAVTGTLPTFEISGSTVEIVHVERTGAISGISYSVQQTPELVSPAWTTAGVSLIGESADVDGFKTVTNQVSADAAVKFLKVFVAED</sequence>
<name>A0A6P1M9Q5_9BACT</name>
<keyword evidence="1" id="KW-0732">Signal</keyword>
<reference evidence="2 3" key="1">
    <citation type="submission" date="2020-01" db="EMBL/GenBank/DDBJ databases">
        <title>Ponticoccus aerotolerans gen. nov., sp. nov., an anaerobic bacterium and proposal of Ponticoccusceae fam. nov., Ponticoccusles ord. nov. and Ponticoccuse classis nov. in the phylum Kiritimatiellaeota.</title>
        <authorList>
            <person name="Zhou L.Y."/>
            <person name="Du Z.J."/>
        </authorList>
    </citation>
    <scope>NUCLEOTIDE SEQUENCE [LARGE SCALE GENOMIC DNA]</scope>
    <source>
        <strain evidence="2 3">S-5007</strain>
    </source>
</reference>
<dbReference type="RefSeq" id="WP_160629944.1">
    <property type="nucleotide sequence ID" value="NZ_CP047593.1"/>
</dbReference>
<evidence type="ECO:0000256" key="1">
    <source>
        <dbReference type="SAM" id="SignalP"/>
    </source>
</evidence>
<evidence type="ECO:0000313" key="2">
    <source>
        <dbReference type="EMBL" id="QHI70772.1"/>
    </source>
</evidence>
<dbReference type="KEGG" id="taer:GT409_15430"/>
<dbReference type="Proteomes" id="UP000464954">
    <property type="component" value="Chromosome"/>
</dbReference>